<sequence length="60" mass="6359">MKEGGTNRETCDSSNGCRNQVKVGVKVKIRVGLVFDLVSWTVVQVDVSTVVGGKLAPPSI</sequence>
<keyword evidence="2" id="KW-1185">Reference proteome</keyword>
<proteinExistence type="predicted"/>
<dbReference type="AlphaFoldDB" id="A0A392R312"/>
<dbReference type="Proteomes" id="UP000265520">
    <property type="component" value="Unassembled WGS sequence"/>
</dbReference>
<evidence type="ECO:0000313" key="1">
    <source>
        <dbReference type="EMBL" id="MCI30230.1"/>
    </source>
</evidence>
<name>A0A392R312_9FABA</name>
<organism evidence="1 2">
    <name type="scientific">Trifolium medium</name>
    <dbReference type="NCBI Taxonomy" id="97028"/>
    <lineage>
        <taxon>Eukaryota</taxon>
        <taxon>Viridiplantae</taxon>
        <taxon>Streptophyta</taxon>
        <taxon>Embryophyta</taxon>
        <taxon>Tracheophyta</taxon>
        <taxon>Spermatophyta</taxon>
        <taxon>Magnoliopsida</taxon>
        <taxon>eudicotyledons</taxon>
        <taxon>Gunneridae</taxon>
        <taxon>Pentapetalae</taxon>
        <taxon>rosids</taxon>
        <taxon>fabids</taxon>
        <taxon>Fabales</taxon>
        <taxon>Fabaceae</taxon>
        <taxon>Papilionoideae</taxon>
        <taxon>50 kb inversion clade</taxon>
        <taxon>NPAAA clade</taxon>
        <taxon>Hologalegina</taxon>
        <taxon>IRL clade</taxon>
        <taxon>Trifolieae</taxon>
        <taxon>Trifolium</taxon>
    </lineage>
</organism>
<evidence type="ECO:0000313" key="2">
    <source>
        <dbReference type="Proteomes" id="UP000265520"/>
    </source>
</evidence>
<comment type="caution">
    <text evidence="1">The sequence shown here is derived from an EMBL/GenBank/DDBJ whole genome shotgun (WGS) entry which is preliminary data.</text>
</comment>
<protein>
    <submittedName>
        <fullName evidence="1">Uncharacterized protein</fullName>
    </submittedName>
</protein>
<reference evidence="1 2" key="1">
    <citation type="journal article" date="2018" name="Front. Plant Sci.">
        <title>Red Clover (Trifolium pratense) and Zigzag Clover (T. medium) - A Picture of Genomic Similarities and Differences.</title>
        <authorList>
            <person name="Dluhosova J."/>
            <person name="Istvanek J."/>
            <person name="Nedelnik J."/>
            <person name="Repkova J."/>
        </authorList>
    </citation>
    <scope>NUCLEOTIDE SEQUENCE [LARGE SCALE GENOMIC DNA]</scope>
    <source>
        <strain evidence="2">cv. 10/8</strain>
        <tissue evidence="1">Leaf</tissue>
    </source>
</reference>
<dbReference type="EMBL" id="LXQA010178028">
    <property type="protein sequence ID" value="MCI30230.1"/>
    <property type="molecule type" value="Genomic_DNA"/>
</dbReference>
<accession>A0A392R312</accession>